<dbReference type="AlphaFoldDB" id="A0A7W3XZ91"/>
<feature type="signal peptide" evidence="1">
    <location>
        <begin position="1"/>
        <end position="20"/>
    </location>
</feature>
<comment type="caution">
    <text evidence="3">The sequence shown here is derived from an EMBL/GenBank/DDBJ whole genome shotgun (WGS) entry which is preliminary data.</text>
</comment>
<dbReference type="RefSeq" id="WP_182667256.1">
    <property type="nucleotide sequence ID" value="NZ_VKHS01001130.1"/>
</dbReference>
<evidence type="ECO:0000259" key="2">
    <source>
        <dbReference type="Pfam" id="PF01471"/>
    </source>
</evidence>
<dbReference type="Pfam" id="PF01471">
    <property type="entry name" value="PG_binding_1"/>
    <property type="match status" value="1"/>
</dbReference>
<name>A0A7W3XZ91_9ACTN</name>
<dbReference type="SUPFAM" id="SSF47090">
    <property type="entry name" value="PGBD-like"/>
    <property type="match status" value="1"/>
</dbReference>
<accession>A0A7W3XZ91</accession>
<dbReference type="InterPro" id="IPR002477">
    <property type="entry name" value="Peptidoglycan-bd-like"/>
</dbReference>
<keyword evidence="1" id="KW-0732">Signal</keyword>
<evidence type="ECO:0000313" key="4">
    <source>
        <dbReference type="Proteomes" id="UP000530234"/>
    </source>
</evidence>
<evidence type="ECO:0000256" key="1">
    <source>
        <dbReference type="SAM" id="SignalP"/>
    </source>
</evidence>
<evidence type="ECO:0000313" key="3">
    <source>
        <dbReference type="EMBL" id="MBB0232733.1"/>
    </source>
</evidence>
<feature type="chain" id="PRO_5038359817" evidence="1">
    <location>
        <begin position="21"/>
        <end position="128"/>
    </location>
</feature>
<keyword evidence="4" id="KW-1185">Reference proteome</keyword>
<feature type="domain" description="Peptidoglycan binding-like" evidence="2">
    <location>
        <begin position="61"/>
        <end position="123"/>
    </location>
</feature>
<dbReference type="Proteomes" id="UP000530234">
    <property type="component" value="Unassembled WGS sequence"/>
</dbReference>
<sequence>MRARTPLALLAVTAALFAGAAVTAPAASAASAADTCHTQSTIGLTCHYHYGNQWAERGSVGNHVREIQALINGTTNYRQVGGRLAVDGRFGPATEEAVRWFQRNHMAAGSVDGIVGPNTWRALRGYRV</sequence>
<reference evidence="4" key="1">
    <citation type="submission" date="2019-10" db="EMBL/GenBank/DDBJ databases">
        <title>Streptomyces sp. nov., a novel actinobacterium isolated from alkaline environment.</title>
        <authorList>
            <person name="Golinska P."/>
        </authorList>
    </citation>
    <scope>NUCLEOTIDE SEQUENCE [LARGE SCALE GENOMIC DNA]</scope>
    <source>
        <strain evidence="4">DSM 42108</strain>
    </source>
</reference>
<dbReference type="InterPro" id="IPR036366">
    <property type="entry name" value="PGBDSf"/>
</dbReference>
<dbReference type="InterPro" id="IPR036365">
    <property type="entry name" value="PGBD-like_sf"/>
</dbReference>
<dbReference type="EMBL" id="VKHS01001130">
    <property type="protein sequence ID" value="MBB0232733.1"/>
    <property type="molecule type" value="Genomic_DNA"/>
</dbReference>
<dbReference type="Gene3D" id="1.10.101.10">
    <property type="entry name" value="PGBD-like superfamily/PGBD"/>
    <property type="match status" value="1"/>
</dbReference>
<gene>
    <name evidence="3" type="ORF">FOE67_25395</name>
</gene>
<proteinExistence type="predicted"/>
<organism evidence="3 4">
    <name type="scientific">Streptomyces calidiresistens</name>
    <dbReference type="NCBI Taxonomy" id="1485586"/>
    <lineage>
        <taxon>Bacteria</taxon>
        <taxon>Bacillati</taxon>
        <taxon>Actinomycetota</taxon>
        <taxon>Actinomycetes</taxon>
        <taxon>Kitasatosporales</taxon>
        <taxon>Streptomycetaceae</taxon>
        <taxon>Streptomyces</taxon>
    </lineage>
</organism>
<protein>
    <submittedName>
        <fullName evidence="3">Peptidoglycan-binding protein</fullName>
    </submittedName>
</protein>